<name>A0A5J4WT86_9EUKA</name>
<dbReference type="Proteomes" id="UP000324800">
    <property type="component" value="Unassembled WGS sequence"/>
</dbReference>
<evidence type="ECO:0000313" key="1">
    <source>
        <dbReference type="EMBL" id="KAA6397329.1"/>
    </source>
</evidence>
<proteinExistence type="predicted"/>
<dbReference type="EMBL" id="SNRW01001205">
    <property type="protein sequence ID" value="KAA6397329.1"/>
    <property type="molecule type" value="Genomic_DNA"/>
</dbReference>
<evidence type="ECO:0000313" key="2">
    <source>
        <dbReference type="Proteomes" id="UP000324800"/>
    </source>
</evidence>
<protein>
    <submittedName>
        <fullName evidence="1">Uncharacterized protein</fullName>
    </submittedName>
</protein>
<gene>
    <name evidence="1" type="ORF">EZS28_007145</name>
</gene>
<comment type="caution">
    <text evidence="1">The sequence shown here is derived from an EMBL/GenBank/DDBJ whole genome shotgun (WGS) entry which is preliminary data.</text>
</comment>
<dbReference type="AlphaFoldDB" id="A0A5J4WT86"/>
<sequence length="80" mass="9498">MKVSYLSKQEVIIEEAFPNPDDEDVIKDKRRFNQATYDKDEAESQNKEREFSLKERIVRFGQTEKSFKDDGIDVEIFFVS</sequence>
<accession>A0A5J4WT86</accession>
<reference evidence="1 2" key="1">
    <citation type="submission" date="2019-03" db="EMBL/GenBank/DDBJ databases">
        <title>Single cell metagenomics reveals metabolic interactions within the superorganism composed of flagellate Streblomastix strix and complex community of Bacteroidetes bacteria on its surface.</title>
        <authorList>
            <person name="Treitli S.C."/>
            <person name="Kolisko M."/>
            <person name="Husnik F."/>
            <person name="Keeling P."/>
            <person name="Hampl V."/>
        </authorList>
    </citation>
    <scope>NUCLEOTIDE SEQUENCE [LARGE SCALE GENOMIC DNA]</scope>
    <source>
        <strain evidence="1">ST1C</strain>
    </source>
</reference>
<organism evidence="1 2">
    <name type="scientific">Streblomastix strix</name>
    <dbReference type="NCBI Taxonomy" id="222440"/>
    <lineage>
        <taxon>Eukaryota</taxon>
        <taxon>Metamonada</taxon>
        <taxon>Preaxostyla</taxon>
        <taxon>Oxymonadida</taxon>
        <taxon>Streblomastigidae</taxon>
        <taxon>Streblomastix</taxon>
    </lineage>
</organism>